<evidence type="ECO:0000313" key="2">
    <source>
        <dbReference type="EMBL" id="QJA80240.1"/>
    </source>
</evidence>
<name>A0A6M3KEE2_9ZZZZ</name>
<accession>A0A6M3KEE2</accession>
<sequence length="68" mass="7869">MAKTVAQSEKDWEAENACDTLIRAEEIRNKPALLKKAMGVMEKRQKALNEVMEMSTGTRTRMKRRNMI</sequence>
<reference evidence="2" key="1">
    <citation type="submission" date="2020-03" db="EMBL/GenBank/DDBJ databases">
        <title>The deep terrestrial virosphere.</title>
        <authorList>
            <person name="Holmfeldt K."/>
            <person name="Nilsson E."/>
            <person name="Simone D."/>
            <person name="Lopez-Fernandez M."/>
            <person name="Wu X."/>
            <person name="de Brujin I."/>
            <person name="Lundin D."/>
            <person name="Andersson A."/>
            <person name="Bertilsson S."/>
            <person name="Dopson M."/>
        </authorList>
    </citation>
    <scope>NUCLEOTIDE SEQUENCE</scope>
    <source>
        <strain evidence="2">MM415A00757</strain>
        <strain evidence="1">MM415B00458</strain>
    </source>
</reference>
<dbReference type="EMBL" id="MT141528">
    <property type="protein sequence ID" value="QJA64896.1"/>
    <property type="molecule type" value="Genomic_DNA"/>
</dbReference>
<dbReference type="AlphaFoldDB" id="A0A6M3KEE2"/>
<evidence type="ECO:0000313" key="1">
    <source>
        <dbReference type="EMBL" id="QJA64896.1"/>
    </source>
</evidence>
<protein>
    <submittedName>
        <fullName evidence="2">Uncharacterized protein</fullName>
    </submittedName>
</protein>
<proteinExistence type="predicted"/>
<organism evidence="2">
    <name type="scientific">viral metagenome</name>
    <dbReference type="NCBI Taxonomy" id="1070528"/>
    <lineage>
        <taxon>unclassified sequences</taxon>
        <taxon>metagenomes</taxon>
        <taxon>organismal metagenomes</taxon>
    </lineage>
</organism>
<dbReference type="EMBL" id="MT142413">
    <property type="protein sequence ID" value="QJA80240.1"/>
    <property type="molecule type" value="Genomic_DNA"/>
</dbReference>
<gene>
    <name evidence="2" type="ORF">MM415A00757_0009</name>
    <name evidence="1" type="ORF">MM415B00458_0047</name>
</gene>